<evidence type="ECO:0000313" key="1">
    <source>
        <dbReference type="EMBL" id="MEJ8655247.1"/>
    </source>
</evidence>
<dbReference type="Proteomes" id="UP001375539">
    <property type="component" value="Unassembled WGS sequence"/>
</dbReference>
<organism evidence="1 2">
    <name type="scientific">Streptomyces pratisoli</name>
    <dbReference type="NCBI Taxonomy" id="3139917"/>
    <lineage>
        <taxon>Bacteria</taxon>
        <taxon>Bacillati</taxon>
        <taxon>Actinomycetota</taxon>
        <taxon>Actinomycetes</taxon>
        <taxon>Kitasatosporales</taxon>
        <taxon>Streptomycetaceae</taxon>
        <taxon>Streptomyces</taxon>
    </lineage>
</organism>
<comment type="caution">
    <text evidence="1">The sequence shown here is derived from an EMBL/GenBank/DDBJ whole genome shotgun (WGS) entry which is preliminary data.</text>
</comment>
<gene>
    <name evidence="1" type="ORF">WKI58_01685</name>
</gene>
<evidence type="ECO:0000313" key="2">
    <source>
        <dbReference type="Proteomes" id="UP001375539"/>
    </source>
</evidence>
<keyword evidence="2" id="KW-1185">Reference proteome</keyword>
<sequence>MVRITFGGPDLAGFDLAGPDQQVKLYFPRPGQQVPLLPASGAGADDDVMRWYAAYNEIPEAERPWMPSYTVRASDTRRGTIDINPSAAGTPTAGPRPVVRSGGFSNSA</sequence>
<proteinExistence type="predicted"/>
<name>A0ACC6QBQ2_9ACTN</name>
<dbReference type="EMBL" id="JBBKAI010000002">
    <property type="protein sequence ID" value="MEJ8655247.1"/>
    <property type="molecule type" value="Genomic_DNA"/>
</dbReference>
<accession>A0ACC6QBQ2</accession>
<protein>
    <submittedName>
        <fullName evidence="1">Siderophore-interacting protein</fullName>
    </submittedName>
</protein>
<reference evidence="1" key="1">
    <citation type="submission" date="2024-03" db="EMBL/GenBank/DDBJ databases">
        <title>Novel Streptomyces species of biotechnological and ecological value are a feature of Machair soil.</title>
        <authorList>
            <person name="Prole J.R."/>
            <person name="Goodfellow M."/>
            <person name="Allenby N."/>
            <person name="Ward A.C."/>
        </authorList>
    </citation>
    <scope>NUCLEOTIDE SEQUENCE</scope>
    <source>
        <strain evidence="1">MS1.AVA.4</strain>
    </source>
</reference>